<reference evidence="5" key="1">
    <citation type="journal article" date="2022" name="bioRxiv">
        <title>Sequencing and chromosome-scale assembly of the giantPleurodeles waltlgenome.</title>
        <authorList>
            <person name="Brown T."/>
            <person name="Elewa A."/>
            <person name="Iarovenko S."/>
            <person name="Subramanian E."/>
            <person name="Araus A.J."/>
            <person name="Petzold A."/>
            <person name="Susuki M."/>
            <person name="Suzuki K.-i.T."/>
            <person name="Hayashi T."/>
            <person name="Toyoda A."/>
            <person name="Oliveira C."/>
            <person name="Osipova E."/>
            <person name="Leigh N.D."/>
            <person name="Simon A."/>
            <person name="Yun M.H."/>
        </authorList>
    </citation>
    <scope>NUCLEOTIDE SEQUENCE</scope>
    <source>
        <strain evidence="5">20211129_DDA</strain>
        <tissue evidence="5">Liver</tissue>
    </source>
</reference>
<proteinExistence type="predicted"/>
<comment type="caution">
    <text evidence="5">The sequence shown here is derived from an EMBL/GenBank/DDBJ whole genome shotgun (WGS) entry which is preliminary data.</text>
</comment>
<dbReference type="InterPro" id="IPR023415">
    <property type="entry name" value="LDLR_class-A_CS"/>
</dbReference>
<organism evidence="5 6">
    <name type="scientific">Pleurodeles waltl</name>
    <name type="common">Iberian ribbed newt</name>
    <dbReference type="NCBI Taxonomy" id="8319"/>
    <lineage>
        <taxon>Eukaryota</taxon>
        <taxon>Metazoa</taxon>
        <taxon>Chordata</taxon>
        <taxon>Craniata</taxon>
        <taxon>Vertebrata</taxon>
        <taxon>Euteleostomi</taxon>
        <taxon>Amphibia</taxon>
        <taxon>Batrachia</taxon>
        <taxon>Caudata</taxon>
        <taxon>Salamandroidea</taxon>
        <taxon>Salamandridae</taxon>
        <taxon>Pleurodelinae</taxon>
        <taxon>Pleurodeles</taxon>
    </lineage>
</organism>
<dbReference type="Pfam" id="PF00057">
    <property type="entry name" value="Ldl_recept_a"/>
    <property type="match status" value="2"/>
</dbReference>
<dbReference type="PROSITE" id="PS01209">
    <property type="entry name" value="LDLRA_1"/>
    <property type="match status" value="2"/>
</dbReference>
<evidence type="ECO:0000259" key="4">
    <source>
        <dbReference type="PROSITE" id="PS50060"/>
    </source>
</evidence>
<dbReference type="InterPro" id="IPR002172">
    <property type="entry name" value="LDrepeatLR_classA_rpt"/>
</dbReference>
<keyword evidence="2 3" id="KW-1015">Disulfide bond</keyword>
<dbReference type="Gene3D" id="2.60.120.200">
    <property type="match status" value="3"/>
</dbReference>
<dbReference type="PROSITE" id="PS50068">
    <property type="entry name" value="LDLRA_2"/>
    <property type="match status" value="2"/>
</dbReference>
<gene>
    <name evidence="5" type="ORF">NDU88_006396</name>
</gene>
<dbReference type="InterPro" id="IPR013320">
    <property type="entry name" value="ConA-like_dom_sf"/>
</dbReference>
<evidence type="ECO:0000256" key="1">
    <source>
        <dbReference type="ARBA" id="ARBA00022737"/>
    </source>
</evidence>
<dbReference type="InterPro" id="IPR051560">
    <property type="entry name" value="MAM_domain-containing"/>
</dbReference>
<feature type="disulfide bond" evidence="3">
    <location>
        <begin position="212"/>
        <end position="227"/>
    </location>
</feature>
<dbReference type="GO" id="GO:0016020">
    <property type="term" value="C:membrane"/>
    <property type="evidence" value="ECO:0007669"/>
    <property type="project" value="InterPro"/>
</dbReference>
<dbReference type="SUPFAM" id="SSF57424">
    <property type="entry name" value="LDL receptor-like module"/>
    <property type="match status" value="2"/>
</dbReference>
<dbReference type="CDD" id="cd00112">
    <property type="entry name" value="LDLa"/>
    <property type="match status" value="2"/>
</dbReference>
<dbReference type="CDD" id="cd06263">
    <property type="entry name" value="MAM"/>
    <property type="match status" value="3"/>
</dbReference>
<feature type="non-terminal residue" evidence="5">
    <location>
        <position position="1"/>
    </location>
</feature>
<dbReference type="Pfam" id="PF00629">
    <property type="entry name" value="MAM"/>
    <property type="match status" value="3"/>
</dbReference>
<dbReference type="PROSITE" id="PS50060">
    <property type="entry name" value="MAM_2"/>
    <property type="match status" value="3"/>
</dbReference>
<dbReference type="PRINTS" id="PR00261">
    <property type="entry name" value="LDLRECEPTOR"/>
</dbReference>
<dbReference type="EMBL" id="JANPWB010000014">
    <property type="protein sequence ID" value="KAJ1101326.1"/>
    <property type="molecule type" value="Genomic_DNA"/>
</dbReference>
<keyword evidence="6" id="KW-1185">Reference proteome</keyword>
<dbReference type="SUPFAM" id="SSF49899">
    <property type="entry name" value="Concanavalin A-like lectins/glucanases"/>
    <property type="match status" value="3"/>
</dbReference>
<dbReference type="AlphaFoldDB" id="A0AAV7MC44"/>
<dbReference type="FunFam" id="2.60.120.200:FF:000182">
    <property type="entry name" value="MAM and LDL-receptor class A domain-containing protein 1"/>
    <property type="match status" value="1"/>
</dbReference>
<keyword evidence="1" id="KW-0677">Repeat</keyword>
<dbReference type="InterPro" id="IPR036055">
    <property type="entry name" value="LDL_receptor-like_sf"/>
</dbReference>
<dbReference type="PANTHER" id="PTHR23282">
    <property type="entry name" value="APICAL ENDOSOMAL GLYCOPROTEIN PRECURSOR"/>
    <property type="match status" value="1"/>
</dbReference>
<feature type="disulfide bond" evidence="3">
    <location>
        <begin position="405"/>
        <end position="417"/>
    </location>
</feature>
<dbReference type="PANTHER" id="PTHR23282:SF146">
    <property type="entry name" value="RT07201P-RELATED"/>
    <property type="match status" value="1"/>
</dbReference>
<dbReference type="Gene3D" id="4.10.400.10">
    <property type="entry name" value="Low-density Lipoprotein Receptor"/>
    <property type="match status" value="2"/>
</dbReference>
<feature type="non-terminal residue" evidence="5">
    <location>
        <position position="620"/>
    </location>
</feature>
<dbReference type="InterPro" id="IPR000998">
    <property type="entry name" value="MAM_dom"/>
</dbReference>
<comment type="caution">
    <text evidence="3">Lacks conserved residue(s) required for the propagation of feature annotation.</text>
</comment>
<dbReference type="SMART" id="SM00137">
    <property type="entry name" value="MAM"/>
    <property type="match status" value="3"/>
</dbReference>
<evidence type="ECO:0000313" key="5">
    <source>
        <dbReference type="EMBL" id="KAJ1101326.1"/>
    </source>
</evidence>
<accession>A0AAV7MC44</accession>
<sequence>PALQCSFENGLCNWEQDTQDNFDWSLINGPTSTPNTGPMKDHTLGTVQGHYLYIESSEPQAFQDEAVLLSPNFDATINENQSCAFRFYLHMFGRHVYSLAVYKRIYRDEEGSLVWQTFGSKGNRWIKKTLYISSTQPFQILVKGIVGDDFTGDIGIDDLSFYDCNLYSGVLPTRPTVPLGTTLPVTLPNHNCTEEEFVCQSNGKCIQQTQKCDFRNDCSDHSDELHCVMDFCSFEHGDLCAWYQPATTSFRTDNTFQWGLGQGVKSLPGEEKYRPAKDHTVATEEGWYLYADSSNGKYGDFADIMTPVVSFTGPKCKLVFWSHMMGATIGSIQVLLKTSNATSELWSQIGKQGAAWKRAEVFLGIRSNFQIILRAKRGVSYMGDAAVDDISFEDCSPLLIPDRNCSAEEFMCANKHCIPKDHLCDFVDDCADNSDENNFICSTFVGRCDFEFDLCSWTQNKNDDFDWSLRAGSTPTTGTGPATDHTLREPSGHYIFIESSFPQLPKQKAIISSPVISQRSTNCKIIFYYHMSGQSIGSLTVYKVTVTNHKSKHFRLVGEQGNFWHRQELVLNDAEEDFQVCFEGEVGSSQKGDIALDDIVFTKECLQSTDFTPQTVHPPT</sequence>
<protein>
    <recommendedName>
        <fullName evidence="4">MAM domain-containing protein</fullName>
    </recommendedName>
</protein>
<feature type="domain" description="MAM" evidence="4">
    <location>
        <begin position="3"/>
        <end position="166"/>
    </location>
</feature>
<feature type="domain" description="MAM" evidence="4">
    <location>
        <begin position="230"/>
        <end position="397"/>
    </location>
</feature>
<evidence type="ECO:0000256" key="3">
    <source>
        <dbReference type="PROSITE-ProRule" id="PRU00124"/>
    </source>
</evidence>
<dbReference type="SMART" id="SM00192">
    <property type="entry name" value="LDLa"/>
    <property type="match status" value="2"/>
</dbReference>
<dbReference type="Proteomes" id="UP001066276">
    <property type="component" value="Chromosome 10"/>
</dbReference>
<evidence type="ECO:0000256" key="2">
    <source>
        <dbReference type="ARBA" id="ARBA00023157"/>
    </source>
</evidence>
<name>A0AAV7MC44_PLEWA</name>
<feature type="domain" description="MAM" evidence="4">
    <location>
        <begin position="446"/>
        <end position="607"/>
    </location>
</feature>
<dbReference type="FunFam" id="4.10.400.10:FF:000135">
    <property type="entry name" value="LDL receptor protein 1, isoform G"/>
    <property type="match status" value="1"/>
</dbReference>
<feature type="disulfide bond" evidence="3">
    <location>
        <begin position="412"/>
        <end position="430"/>
    </location>
</feature>
<evidence type="ECO:0000313" key="6">
    <source>
        <dbReference type="Proteomes" id="UP001066276"/>
    </source>
</evidence>